<gene>
    <name evidence="1" type="ORF">MLD38_011595</name>
</gene>
<organism evidence="1 2">
    <name type="scientific">Melastoma candidum</name>
    <dbReference type="NCBI Taxonomy" id="119954"/>
    <lineage>
        <taxon>Eukaryota</taxon>
        <taxon>Viridiplantae</taxon>
        <taxon>Streptophyta</taxon>
        <taxon>Embryophyta</taxon>
        <taxon>Tracheophyta</taxon>
        <taxon>Spermatophyta</taxon>
        <taxon>Magnoliopsida</taxon>
        <taxon>eudicotyledons</taxon>
        <taxon>Gunneridae</taxon>
        <taxon>Pentapetalae</taxon>
        <taxon>rosids</taxon>
        <taxon>malvids</taxon>
        <taxon>Myrtales</taxon>
        <taxon>Melastomataceae</taxon>
        <taxon>Melastomatoideae</taxon>
        <taxon>Melastomateae</taxon>
        <taxon>Melastoma</taxon>
    </lineage>
</organism>
<dbReference type="EMBL" id="CM042883">
    <property type="protein sequence ID" value="KAI4373473.1"/>
    <property type="molecule type" value="Genomic_DNA"/>
</dbReference>
<dbReference type="Proteomes" id="UP001057402">
    <property type="component" value="Chromosome 4"/>
</dbReference>
<reference evidence="2" key="1">
    <citation type="journal article" date="2023" name="Front. Plant Sci.">
        <title>Chromosomal-level genome assembly of Melastoma candidum provides insights into trichome evolution.</title>
        <authorList>
            <person name="Zhong Y."/>
            <person name="Wu W."/>
            <person name="Sun C."/>
            <person name="Zou P."/>
            <person name="Liu Y."/>
            <person name="Dai S."/>
            <person name="Zhou R."/>
        </authorList>
    </citation>
    <scope>NUCLEOTIDE SEQUENCE [LARGE SCALE GENOMIC DNA]</scope>
</reference>
<accession>A0ACB9R7P5</accession>
<sequence length="329" mass="36896">MNGSNSFGSLPTNSTSAANFGVSLATVLLAQLSLALLPRCFPYSHLLVQLLLSAAVLLGFFGVGGRLRRLLGLRASAPAFVFFSIVYVWAVYFGFARKAVSGAVDVMFNLEVALLIIGLCRILRKDPGRIAPDDSCLNELADGSFSSSETEDRPQVWPSITNDTTIRRIRYCRTCRAYILAFDHHCPAFGNCIGQNNHLLFMVLLWGFMVTEVTFVAIAFKFQNKSGAFHEARSENTIGLDLILGATLFAILQLMWQGIFFLWHLYCVCFNIKTEEWVNWEKYPEFQLVIDTDRDPAPSNPRFTNPYDKGIAENIKQFLWQGGSMTRLM</sequence>
<evidence type="ECO:0000313" key="2">
    <source>
        <dbReference type="Proteomes" id="UP001057402"/>
    </source>
</evidence>
<name>A0ACB9R7P5_9MYRT</name>
<keyword evidence="2" id="KW-1185">Reference proteome</keyword>
<protein>
    <submittedName>
        <fullName evidence="1">Uncharacterized protein</fullName>
    </submittedName>
</protein>
<comment type="caution">
    <text evidence="1">The sequence shown here is derived from an EMBL/GenBank/DDBJ whole genome shotgun (WGS) entry which is preliminary data.</text>
</comment>
<proteinExistence type="predicted"/>
<evidence type="ECO:0000313" key="1">
    <source>
        <dbReference type="EMBL" id="KAI4373473.1"/>
    </source>
</evidence>